<gene>
    <name evidence="7" type="ORF">CL176_03265</name>
</gene>
<dbReference type="PIRSF" id="PIRSF005426">
    <property type="entry name" value="Frp"/>
    <property type="match status" value="1"/>
</dbReference>
<keyword evidence="4 5" id="KW-0560">Oxidoreductase</keyword>
<dbReference type="PANTHER" id="PTHR43425">
    <property type="entry name" value="OXYGEN-INSENSITIVE NADPH NITROREDUCTASE"/>
    <property type="match status" value="1"/>
</dbReference>
<evidence type="ECO:0000256" key="1">
    <source>
        <dbReference type="ARBA" id="ARBA00008366"/>
    </source>
</evidence>
<keyword evidence="5" id="KW-0521">NADP</keyword>
<evidence type="ECO:0000256" key="2">
    <source>
        <dbReference type="ARBA" id="ARBA00022630"/>
    </source>
</evidence>
<organism evidence="7 8">
    <name type="scientific">Suicoccus acidiformans</name>
    <dbReference type="NCBI Taxonomy" id="2036206"/>
    <lineage>
        <taxon>Bacteria</taxon>
        <taxon>Bacillati</taxon>
        <taxon>Bacillota</taxon>
        <taxon>Bacilli</taxon>
        <taxon>Lactobacillales</taxon>
        <taxon>Aerococcaceae</taxon>
        <taxon>Suicoccus</taxon>
    </lineage>
</organism>
<dbReference type="AlphaFoldDB" id="A0A347WJ69"/>
<dbReference type="InterPro" id="IPR016446">
    <property type="entry name" value="Flavin_OxRdtase_Frp"/>
</dbReference>
<dbReference type="Proteomes" id="UP000263232">
    <property type="component" value="Chromosome"/>
</dbReference>
<evidence type="ECO:0000313" key="8">
    <source>
        <dbReference type="Proteomes" id="UP000263232"/>
    </source>
</evidence>
<dbReference type="InterPro" id="IPR000415">
    <property type="entry name" value="Nitroreductase-like"/>
</dbReference>
<dbReference type="KEGG" id="abae:CL176_03265"/>
<proteinExistence type="inferred from homology"/>
<comment type="similarity">
    <text evidence="1 5">Belongs to the flavin oxidoreductase frp family.</text>
</comment>
<dbReference type="GO" id="GO:0016491">
    <property type="term" value="F:oxidoreductase activity"/>
    <property type="evidence" value="ECO:0007669"/>
    <property type="project" value="UniProtKB-UniRule"/>
</dbReference>
<accession>A0A347WJ69</accession>
<evidence type="ECO:0000256" key="5">
    <source>
        <dbReference type="PIRNR" id="PIRNR005426"/>
    </source>
</evidence>
<name>A0A347WJ69_9LACT</name>
<evidence type="ECO:0000256" key="4">
    <source>
        <dbReference type="ARBA" id="ARBA00023002"/>
    </source>
</evidence>
<dbReference type="EMBL" id="CP023434">
    <property type="protein sequence ID" value="AXY25126.1"/>
    <property type="molecule type" value="Genomic_DNA"/>
</dbReference>
<dbReference type="Pfam" id="PF00881">
    <property type="entry name" value="Nitroreductase"/>
    <property type="match status" value="1"/>
</dbReference>
<keyword evidence="3 5" id="KW-0288">FMN</keyword>
<evidence type="ECO:0000256" key="3">
    <source>
        <dbReference type="ARBA" id="ARBA00022643"/>
    </source>
</evidence>
<evidence type="ECO:0000313" key="7">
    <source>
        <dbReference type="EMBL" id="AXY25126.1"/>
    </source>
</evidence>
<dbReference type="OrthoDB" id="9775805at2"/>
<evidence type="ECO:0000259" key="6">
    <source>
        <dbReference type="Pfam" id="PF00881"/>
    </source>
</evidence>
<keyword evidence="8" id="KW-1185">Reference proteome</keyword>
<dbReference type="InterPro" id="IPR029479">
    <property type="entry name" value="Nitroreductase"/>
</dbReference>
<protein>
    <recommendedName>
        <fullName evidence="6">Nitroreductase domain-containing protein</fullName>
    </recommendedName>
</protein>
<sequence>MNTFIQKQLKYRSIRKYQDKAIEKEKAQLYLEVMRRTACRGSHAYSVIRIADQQLKHRIAEAIKQDYVKALPELMIFVIDLYRSKQIANLKAPEVEHHFYFDQWLVSIGDTYLAAQNMMNAIEADGLGGLFLSTVADNVPVIRDLLSLPELTFPILGLGFGYPAEDPELSPRLPLDIKVSTNTYGSLEGKYQALCEYDTEIRAYQAKVRGGEGISFTEATVNRVTSKPSPYAYLLNDFKDAGVDLCIRDFES</sequence>
<reference evidence="7 8" key="1">
    <citation type="submission" date="2017-09" db="EMBL/GenBank/DDBJ databases">
        <title>Complete genome sequence of Oxytococcus suis strain ZY16052.</title>
        <authorList>
            <person name="Li F."/>
        </authorList>
    </citation>
    <scope>NUCLEOTIDE SEQUENCE [LARGE SCALE GENOMIC DNA]</scope>
    <source>
        <strain evidence="7 8">ZY16052</strain>
    </source>
</reference>
<dbReference type="Gene3D" id="3.40.109.10">
    <property type="entry name" value="NADH Oxidase"/>
    <property type="match status" value="1"/>
</dbReference>
<dbReference type="PANTHER" id="PTHR43425:SF2">
    <property type="entry name" value="OXYGEN-INSENSITIVE NADPH NITROREDUCTASE"/>
    <property type="match status" value="1"/>
</dbReference>
<keyword evidence="2 5" id="KW-0285">Flavoprotein</keyword>
<dbReference type="SUPFAM" id="SSF55469">
    <property type="entry name" value="FMN-dependent nitroreductase-like"/>
    <property type="match status" value="1"/>
</dbReference>
<feature type="domain" description="Nitroreductase" evidence="6">
    <location>
        <begin position="12"/>
        <end position="162"/>
    </location>
</feature>
<dbReference type="RefSeq" id="WP_118990042.1">
    <property type="nucleotide sequence ID" value="NZ_CP023434.1"/>
</dbReference>